<name>A0A1Y2BHQ7_9TREE</name>
<feature type="region of interest" description="Disordered" evidence="1">
    <location>
        <begin position="1"/>
        <end position="116"/>
    </location>
</feature>
<feature type="compositionally biased region" description="Basic and acidic residues" evidence="1">
    <location>
        <begin position="230"/>
        <end position="250"/>
    </location>
</feature>
<feature type="compositionally biased region" description="Basic and acidic residues" evidence="1">
    <location>
        <begin position="68"/>
        <end position="103"/>
    </location>
</feature>
<feature type="region of interest" description="Disordered" evidence="1">
    <location>
        <begin position="172"/>
        <end position="261"/>
    </location>
</feature>
<sequence>MANPNPSSITNTNPSSTTNTNAIAVATNAIAGPSTRSSSPSPSSSSSGWTDLPSDQEEMFYASDEDERERLRGQRRREWVDKLREERVRDREREERDKGREEVQAAAAKDLEEPSPDILTLMHHTATSLLASPNPRILELRIMTHHASDPRFNFLRGRHPLAWARIKAQVKVEKAKKEDPERIKREQGKVAGLVGGYESDSEDEDEDEGEPKDSPPPLPDDSQDPDPEELDGKDPVVRKDGKESVSRIDSHGSVISLHGDGSVIQVDGKGSVIQVHGKGPVIRVDGHGSVDDIMSTPPMTADQEASEEKKRIRRLKAEEWKRKRAQVAEER</sequence>
<evidence type="ECO:0000256" key="1">
    <source>
        <dbReference type="SAM" id="MobiDB-lite"/>
    </source>
</evidence>
<proteinExistence type="predicted"/>
<gene>
    <name evidence="2" type="ORF">BCR39DRAFT_518528</name>
</gene>
<feature type="compositionally biased region" description="Low complexity" evidence="1">
    <location>
        <begin position="1"/>
        <end position="47"/>
    </location>
</feature>
<dbReference type="EMBL" id="MCFC01000004">
    <property type="protein sequence ID" value="ORY34110.1"/>
    <property type="molecule type" value="Genomic_DNA"/>
</dbReference>
<reference evidence="2 3" key="1">
    <citation type="submission" date="2016-07" db="EMBL/GenBank/DDBJ databases">
        <title>Pervasive Adenine N6-methylation of Active Genes in Fungi.</title>
        <authorList>
            <consortium name="DOE Joint Genome Institute"/>
            <person name="Mondo S.J."/>
            <person name="Dannebaum R.O."/>
            <person name="Kuo R.C."/>
            <person name="Labutti K."/>
            <person name="Haridas S."/>
            <person name="Kuo A."/>
            <person name="Salamov A."/>
            <person name="Ahrendt S.R."/>
            <person name="Lipzen A."/>
            <person name="Sullivan W."/>
            <person name="Andreopoulos W.B."/>
            <person name="Clum A."/>
            <person name="Lindquist E."/>
            <person name="Daum C."/>
            <person name="Ramamoorthy G.K."/>
            <person name="Gryganskyi A."/>
            <person name="Culley D."/>
            <person name="Magnuson J.K."/>
            <person name="James T.Y."/>
            <person name="O'Malley M.A."/>
            <person name="Stajich J.E."/>
            <person name="Spatafora J.W."/>
            <person name="Visel A."/>
            <person name="Grigoriev I.V."/>
        </authorList>
    </citation>
    <scope>NUCLEOTIDE SEQUENCE [LARGE SCALE GENOMIC DNA]</scope>
    <source>
        <strain evidence="2 3">68-887.2</strain>
    </source>
</reference>
<organism evidence="2 3">
    <name type="scientific">Naematelia encephala</name>
    <dbReference type="NCBI Taxonomy" id="71784"/>
    <lineage>
        <taxon>Eukaryota</taxon>
        <taxon>Fungi</taxon>
        <taxon>Dikarya</taxon>
        <taxon>Basidiomycota</taxon>
        <taxon>Agaricomycotina</taxon>
        <taxon>Tremellomycetes</taxon>
        <taxon>Tremellales</taxon>
        <taxon>Naemateliaceae</taxon>
        <taxon>Naematelia</taxon>
    </lineage>
</organism>
<feature type="compositionally biased region" description="Basic and acidic residues" evidence="1">
    <location>
        <begin position="172"/>
        <end position="188"/>
    </location>
</feature>
<feature type="compositionally biased region" description="Acidic residues" evidence="1">
    <location>
        <begin position="199"/>
        <end position="210"/>
    </location>
</feature>
<feature type="compositionally biased region" description="Acidic residues" evidence="1">
    <location>
        <begin position="54"/>
        <end position="67"/>
    </location>
</feature>
<feature type="region of interest" description="Disordered" evidence="1">
    <location>
        <begin position="283"/>
        <end position="310"/>
    </location>
</feature>
<keyword evidence="3" id="KW-1185">Reference proteome</keyword>
<dbReference type="OrthoDB" id="2552978at2759"/>
<comment type="caution">
    <text evidence="2">The sequence shown here is derived from an EMBL/GenBank/DDBJ whole genome shotgun (WGS) entry which is preliminary data.</text>
</comment>
<protein>
    <submittedName>
        <fullName evidence="2">Uncharacterized protein</fullName>
    </submittedName>
</protein>
<dbReference type="STRING" id="71784.A0A1Y2BHQ7"/>
<dbReference type="Proteomes" id="UP000193986">
    <property type="component" value="Unassembled WGS sequence"/>
</dbReference>
<evidence type="ECO:0000313" key="2">
    <source>
        <dbReference type="EMBL" id="ORY34110.1"/>
    </source>
</evidence>
<dbReference type="AlphaFoldDB" id="A0A1Y2BHQ7"/>
<accession>A0A1Y2BHQ7</accession>
<evidence type="ECO:0000313" key="3">
    <source>
        <dbReference type="Proteomes" id="UP000193986"/>
    </source>
</evidence>
<dbReference type="InParanoid" id="A0A1Y2BHQ7"/>